<protein>
    <submittedName>
        <fullName evidence="2">Transposase, IS605 family protein</fullName>
    </submittedName>
</protein>
<name>A0A0R1GJ70_9LACO</name>
<dbReference type="AlphaFoldDB" id="A0A0R1GJ70"/>
<dbReference type="InterPro" id="IPR021027">
    <property type="entry name" value="Transposase_put_HTH"/>
</dbReference>
<reference evidence="2 3" key="1">
    <citation type="journal article" date="2015" name="Genome Announc.">
        <title>Expanding the biotechnology potential of lactobacilli through comparative genomics of 213 strains and associated genera.</title>
        <authorList>
            <person name="Sun Z."/>
            <person name="Harris H.M."/>
            <person name="McCann A."/>
            <person name="Guo C."/>
            <person name="Argimon S."/>
            <person name="Zhang W."/>
            <person name="Yang X."/>
            <person name="Jeffery I.B."/>
            <person name="Cooney J.C."/>
            <person name="Kagawa T.F."/>
            <person name="Liu W."/>
            <person name="Song Y."/>
            <person name="Salvetti E."/>
            <person name="Wrobel A."/>
            <person name="Rasinkangas P."/>
            <person name="Parkhill J."/>
            <person name="Rea M.C."/>
            <person name="O'Sullivan O."/>
            <person name="Ritari J."/>
            <person name="Douillard F.P."/>
            <person name="Paul Ross R."/>
            <person name="Yang R."/>
            <person name="Briner A.E."/>
            <person name="Felis G.E."/>
            <person name="de Vos W.M."/>
            <person name="Barrangou R."/>
            <person name="Klaenhammer T.R."/>
            <person name="Caufield P.W."/>
            <person name="Cui Y."/>
            <person name="Zhang H."/>
            <person name="O'Toole P.W."/>
        </authorList>
    </citation>
    <scope>NUCLEOTIDE SEQUENCE [LARGE SCALE GENOMIC DNA]</scope>
    <source>
        <strain evidence="2 3">DSM 20003</strain>
    </source>
</reference>
<dbReference type="PATRIC" id="fig|1423726.3.peg.743"/>
<dbReference type="STRING" id="1423726.FC07_GL000721"/>
<dbReference type="Pfam" id="PF12323">
    <property type="entry name" value="HTH_OrfB_IS605"/>
    <property type="match status" value="1"/>
</dbReference>
<gene>
    <name evidence="2" type="ORF">FC07_GL000721</name>
</gene>
<comment type="caution">
    <text evidence="2">The sequence shown here is derived from an EMBL/GenBank/DDBJ whole genome shotgun (WGS) entry which is preliminary data.</text>
</comment>
<evidence type="ECO:0000313" key="2">
    <source>
        <dbReference type="EMBL" id="KRK34158.1"/>
    </source>
</evidence>
<keyword evidence="3" id="KW-1185">Reference proteome</keyword>
<organism evidence="2 3">
    <name type="scientific">Loigolactobacillus bifermentans DSM 20003</name>
    <dbReference type="NCBI Taxonomy" id="1423726"/>
    <lineage>
        <taxon>Bacteria</taxon>
        <taxon>Bacillati</taxon>
        <taxon>Bacillota</taxon>
        <taxon>Bacilli</taxon>
        <taxon>Lactobacillales</taxon>
        <taxon>Lactobacillaceae</taxon>
        <taxon>Loigolactobacillus</taxon>
    </lineage>
</organism>
<proteinExistence type="predicted"/>
<feature type="domain" description="Transposase putative helix-turn-helix" evidence="1">
    <location>
        <begin position="2"/>
        <end position="35"/>
    </location>
</feature>
<accession>A0A0R1GJ70</accession>
<dbReference type="EMBL" id="AZDA01000093">
    <property type="protein sequence ID" value="KRK34158.1"/>
    <property type="molecule type" value="Genomic_DNA"/>
</dbReference>
<dbReference type="Proteomes" id="UP000051461">
    <property type="component" value="Unassembled WGS sequence"/>
</dbReference>
<sequence length="243" mass="28933">MYPNDAMRKVLNSLFDYRRYCYNLALEVWNDMYDESLLMNDKALRPNECKVRNELVFNKMDWQYYLSARVLQFAVSDLAQAWQNFFDPKMKRHNRPKFKSSKKSQHIFKTDRAKLICGKLRLDKPHQYREDWCDIRLAEQVRWEGKLKLAIIAKEADGYYVSLAIKVVDQPLREKTKQVTGVDVNIGKFNYKTKNGYRVLKTLSPQLVGLYRRVANYQRILARKRQVNKKILIPSNIVKREPS</sequence>
<evidence type="ECO:0000313" key="3">
    <source>
        <dbReference type="Proteomes" id="UP000051461"/>
    </source>
</evidence>
<evidence type="ECO:0000259" key="1">
    <source>
        <dbReference type="Pfam" id="PF12323"/>
    </source>
</evidence>